<proteinExistence type="predicted"/>
<name>A0AB34IHY3_PRYPA</name>
<feature type="signal peptide" evidence="1">
    <location>
        <begin position="1"/>
        <end position="23"/>
    </location>
</feature>
<gene>
    <name evidence="2" type="ORF">AB1Y20_012446</name>
</gene>
<dbReference type="EMBL" id="JBGBPQ010000024">
    <property type="protein sequence ID" value="KAL1499759.1"/>
    <property type="molecule type" value="Genomic_DNA"/>
</dbReference>
<evidence type="ECO:0000313" key="3">
    <source>
        <dbReference type="Proteomes" id="UP001515480"/>
    </source>
</evidence>
<sequence length="81" mass="8591">MAVRMEAAMGAVPLAVSVVVVVAGTARERAEVGGWEEVEERVGGQEVEADQEVVAVAMGPTRQPWCCSLWISRPLSCPSAH</sequence>
<keyword evidence="3" id="KW-1185">Reference proteome</keyword>
<keyword evidence="1" id="KW-0732">Signal</keyword>
<comment type="caution">
    <text evidence="2">The sequence shown here is derived from an EMBL/GenBank/DDBJ whole genome shotgun (WGS) entry which is preliminary data.</text>
</comment>
<organism evidence="2 3">
    <name type="scientific">Prymnesium parvum</name>
    <name type="common">Toxic golden alga</name>
    <dbReference type="NCBI Taxonomy" id="97485"/>
    <lineage>
        <taxon>Eukaryota</taxon>
        <taxon>Haptista</taxon>
        <taxon>Haptophyta</taxon>
        <taxon>Prymnesiophyceae</taxon>
        <taxon>Prymnesiales</taxon>
        <taxon>Prymnesiaceae</taxon>
        <taxon>Prymnesium</taxon>
    </lineage>
</organism>
<dbReference type="Proteomes" id="UP001515480">
    <property type="component" value="Unassembled WGS sequence"/>
</dbReference>
<dbReference type="AlphaFoldDB" id="A0AB34IHY3"/>
<evidence type="ECO:0000256" key="1">
    <source>
        <dbReference type="SAM" id="SignalP"/>
    </source>
</evidence>
<accession>A0AB34IHY3</accession>
<evidence type="ECO:0000313" key="2">
    <source>
        <dbReference type="EMBL" id="KAL1499759.1"/>
    </source>
</evidence>
<evidence type="ECO:0008006" key="4">
    <source>
        <dbReference type="Google" id="ProtNLM"/>
    </source>
</evidence>
<protein>
    <recommendedName>
        <fullName evidence="4">Secreted protein</fullName>
    </recommendedName>
</protein>
<feature type="chain" id="PRO_5044255909" description="Secreted protein" evidence="1">
    <location>
        <begin position="24"/>
        <end position="81"/>
    </location>
</feature>
<reference evidence="2 3" key="1">
    <citation type="journal article" date="2024" name="Science">
        <title>Giant polyketide synthase enzymes in the biosynthesis of giant marine polyether toxins.</title>
        <authorList>
            <person name="Fallon T.R."/>
            <person name="Shende V.V."/>
            <person name="Wierzbicki I.H."/>
            <person name="Pendleton A.L."/>
            <person name="Watervoot N.F."/>
            <person name="Auber R.P."/>
            <person name="Gonzalez D.J."/>
            <person name="Wisecaver J.H."/>
            <person name="Moore B.S."/>
        </authorList>
    </citation>
    <scope>NUCLEOTIDE SEQUENCE [LARGE SCALE GENOMIC DNA]</scope>
    <source>
        <strain evidence="2 3">12B1</strain>
    </source>
</reference>